<dbReference type="WBParaSite" id="MCU_002786-RB">
    <property type="protein sequence ID" value="MCU_002786-RB"/>
    <property type="gene ID" value="MCU_002786"/>
</dbReference>
<evidence type="ECO:0000313" key="3">
    <source>
        <dbReference type="WBParaSite" id="MCU_002786-RB"/>
    </source>
</evidence>
<accession>A0A5K3EUM9</accession>
<dbReference type="WBParaSite" id="MCU_002786-RC">
    <property type="protein sequence ID" value="MCU_002786-RC"/>
    <property type="gene ID" value="MCU_002786"/>
</dbReference>
<protein>
    <submittedName>
        <fullName evidence="2 3">Coiled-coil domain-containing protein 28B</fullName>
    </submittedName>
</protein>
<proteinExistence type="predicted"/>
<dbReference type="WBParaSite" id="MCU_002786-RA">
    <property type="protein sequence ID" value="MCU_002786-RA"/>
    <property type="gene ID" value="MCU_002786"/>
</dbReference>
<organism evidence="3">
    <name type="scientific">Mesocestoides corti</name>
    <name type="common">Flatworm</name>
    <dbReference type="NCBI Taxonomy" id="53468"/>
    <lineage>
        <taxon>Eukaryota</taxon>
        <taxon>Metazoa</taxon>
        <taxon>Spiralia</taxon>
        <taxon>Lophotrochozoa</taxon>
        <taxon>Platyhelminthes</taxon>
        <taxon>Cestoda</taxon>
        <taxon>Eucestoda</taxon>
        <taxon>Cyclophyllidea</taxon>
        <taxon>Mesocestoididae</taxon>
        <taxon>Mesocestoides</taxon>
    </lineage>
</organism>
<dbReference type="Pfam" id="PF13270">
    <property type="entry name" value="CCDC28"/>
    <property type="match status" value="1"/>
</dbReference>
<feature type="compositionally biased region" description="Polar residues" evidence="1">
    <location>
        <begin position="1"/>
        <end position="11"/>
    </location>
</feature>
<evidence type="ECO:0000313" key="2">
    <source>
        <dbReference type="WBParaSite" id="MCU_002786-RA"/>
    </source>
</evidence>
<feature type="region of interest" description="Disordered" evidence="1">
    <location>
        <begin position="1"/>
        <end position="29"/>
    </location>
</feature>
<name>A0A5K3EUM9_MESCO</name>
<evidence type="ECO:0000256" key="1">
    <source>
        <dbReference type="SAM" id="MobiDB-lite"/>
    </source>
</evidence>
<reference evidence="2 3" key="1">
    <citation type="submission" date="2019-11" db="UniProtKB">
        <authorList>
            <consortium name="WormBaseParasite"/>
        </authorList>
    </citation>
    <scope>IDENTIFICATION</scope>
</reference>
<dbReference type="PANTHER" id="PTHR13400:SF4">
    <property type="entry name" value="COILED-COIL DOMAIN-CONTAINING PROTEIN 28A-LIKE PROTEIN"/>
    <property type="match status" value="1"/>
</dbReference>
<dbReference type="InterPro" id="IPR025271">
    <property type="entry name" value="CCDC28"/>
</dbReference>
<dbReference type="PANTHER" id="PTHR13400">
    <property type="entry name" value="CHEMOKINE C-C MOTIF RECEPTOR 1"/>
    <property type="match status" value="1"/>
</dbReference>
<dbReference type="AlphaFoldDB" id="A0A5K3EUM9"/>
<sequence>MPQKTSGQAETPGSGVGISSVAQNLAPNIDDVRHIEEKMLRLLEDFEAGKIVSVGVDCPSDKLDAVREQQEELMRLHFELDNKMQNVAGPISGRNRQQKRRLLMEEGRKTSKSNLSTLVNKLEELSVSIQNLQNQPKP</sequence>